<dbReference type="Proteomes" id="UP000515728">
    <property type="component" value="Chromosome"/>
</dbReference>
<evidence type="ECO:0000256" key="2">
    <source>
        <dbReference type="SAM" id="SignalP"/>
    </source>
</evidence>
<gene>
    <name evidence="3" type="ORF">H6H00_15375</name>
</gene>
<dbReference type="Gene3D" id="2.40.260.10">
    <property type="entry name" value="Sortase"/>
    <property type="match status" value="1"/>
</dbReference>
<dbReference type="InterPro" id="IPR023365">
    <property type="entry name" value="Sortase_dom-sf"/>
</dbReference>
<dbReference type="CDD" id="cd05829">
    <property type="entry name" value="Sortase_F"/>
    <property type="match status" value="1"/>
</dbReference>
<dbReference type="KEGG" id="ppel:H6H00_15375"/>
<keyword evidence="2" id="KW-0732">Signal</keyword>
<reference evidence="3 4" key="1">
    <citation type="submission" date="2020-08" db="EMBL/GenBank/DDBJ databases">
        <authorList>
            <person name="Mo P."/>
        </authorList>
    </citation>
    <scope>NUCLEOTIDE SEQUENCE [LARGE SCALE GENOMIC DNA]</scope>
    <source>
        <strain evidence="3 4">CGMCC 4.1532</strain>
    </source>
</reference>
<organism evidence="3 4">
    <name type="scientific">Pseudonocardia petroleophila</name>
    <dbReference type="NCBI Taxonomy" id="37331"/>
    <lineage>
        <taxon>Bacteria</taxon>
        <taxon>Bacillati</taxon>
        <taxon>Actinomycetota</taxon>
        <taxon>Actinomycetes</taxon>
        <taxon>Pseudonocardiales</taxon>
        <taxon>Pseudonocardiaceae</taxon>
        <taxon>Pseudonocardia</taxon>
    </lineage>
</organism>
<dbReference type="SUPFAM" id="SSF63817">
    <property type="entry name" value="Sortase"/>
    <property type="match status" value="1"/>
</dbReference>
<dbReference type="NCBIfam" id="NF033748">
    <property type="entry name" value="class_F_sortase"/>
    <property type="match status" value="1"/>
</dbReference>
<keyword evidence="4" id="KW-1185">Reference proteome</keyword>
<dbReference type="Pfam" id="PF04203">
    <property type="entry name" value="Sortase"/>
    <property type="match status" value="1"/>
</dbReference>
<feature type="chain" id="PRO_5038514769" evidence="2">
    <location>
        <begin position="24"/>
        <end position="195"/>
    </location>
</feature>
<proteinExistence type="predicted"/>
<feature type="signal peptide" evidence="2">
    <location>
        <begin position="1"/>
        <end position="23"/>
    </location>
</feature>
<dbReference type="EMBL" id="CP060131">
    <property type="protein sequence ID" value="QNG55117.1"/>
    <property type="molecule type" value="Genomic_DNA"/>
</dbReference>
<sequence>MRRTDLLVGLAVAALVLVAGCGAAPVAAPAAPAPAAPATTAVVPPAVVAPAEPASVAIPSIGVRSDLLHLGLAADGSAEVPEDYALAGWFREGGRPGGRGPTVLLGHVDSRDGPAVFYRLRDLGPGDVVEVATGDGTVARYAVDRTEQVPKDEFPTFAVFGATADDVLRLVTCAGDFDRGERSYTDNLVVHATRV</sequence>
<dbReference type="RefSeq" id="WP_185721915.1">
    <property type="nucleotide sequence ID" value="NZ_BAAAWI010000001.1"/>
</dbReference>
<dbReference type="GO" id="GO:0016787">
    <property type="term" value="F:hydrolase activity"/>
    <property type="evidence" value="ECO:0007669"/>
    <property type="project" value="UniProtKB-KW"/>
</dbReference>
<accession>A0A7G7MQQ6</accession>
<evidence type="ECO:0000313" key="3">
    <source>
        <dbReference type="EMBL" id="QNG55117.1"/>
    </source>
</evidence>
<dbReference type="AlphaFoldDB" id="A0A7G7MQQ6"/>
<dbReference type="PROSITE" id="PS51257">
    <property type="entry name" value="PROKAR_LIPOPROTEIN"/>
    <property type="match status" value="1"/>
</dbReference>
<evidence type="ECO:0000313" key="4">
    <source>
        <dbReference type="Proteomes" id="UP000515728"/>
    </source>
</evidence>
<dbReference type="InterPro" id="IPR042001">
    <property type="entry name" value="Sortase_F"/>
</dbReference>
<keyword evidence="1" id="KW-0378">Hydrolase</keyword>
<name>A0A7G7MQQ6_9PSEU</name>
<protein>
    <submittedName>
        <fullName evidence="3">Class F sortase</fullName>
    </submittedName>
</protein>
<dbReference type="InterPro" id="IPR005754">
    <property type="entry name" value="Sortase"/>
</dbReference>
<evidence type="ECO:0000256" key="1">
    <source>
        <dbReference type="ARBA" id="ARBA00022801"/>
    </source>
</evidence>